<evidence type="ECO:0000313" key="1">
    <source>
        <dbReference type="EMBL" id="SEN96062.1"/>
    </source>
</evidence>
<reference evidence="2 3" key="1">
    <citation type="submission" date="2016-10" db="EMBL/GenBank/DDBJ databases">
        <authorList>
            <person name="de Groot N.N."/>
        </authorList>
    </citation>
    <scope>NUCLEOTIDE SEQUENCE [LARGE SCALE GENOMIC DNA]</scope>
    <source>
        <strain evidence="2 3">CGMCC 4.2026</strain>
    </source>
</reference>
<sequence length="154" mass="15896">GGCTAAQLLGNPGFETGTAAPWTASSGVIDNSTGEAAHSGSWKAWLNGYGTTHTDTLSQSVTVPASCTTATLTFYLHIDTAETTTTTAYDKLTLTAGSTTLATYSNLNKNTGYAQKSVNLSSYAGQTVTLKFTGTEDSSLQTSFVIDDTAVNVS</sequence>
<accession>A0A1H8N274</accession>
<protein>
    <submittedName>
        <fullName evidence="2">Kumamolisin</fullName>
    </submittedName>
</protein>
<proteinExistence type="predicted"/>
<dbReference type="AlphaFoldDB" id="A0A1H8N274"/>
<organism evidence="2 3">
    <name type="scientific">Actinacidiphila rubida</name>
    <dbReference type="NCBI Taxonomy" id="310780"/>
    <lineage>
        <taxon>Bacteria</taxon>
        <taxon>Bacillati</taxon>
        <taxon>Actinomycetota</taxon>
        <taxon>Actinomycetes</taxon>
        <taxon>Kitasatosporales</taxon>
        <taxon>Streptomycetaceae</taxon>
        <taxon>Actinacidiphila</taxon>
    </lineage>
</organism>
<dbReference type="EMBL" id="FODD01000020">
    <property type="protein sequence ID" value="SEO23619.1"/>
    <property type="molecule type" value="Genomic_DNA"/>
</dbReference>
<evidence type="ECO:0000313" key="3">
    <source>
        <dbReference type="Proteomes" id="UP000181951"/>
    </source>
</evidence>
<dbReference type="Gene3D" id="2.60.120.260">
    <property type="entry name" value="Galactose-binding domain-like"/>
    <property type="match status" value="1"/>
</dbReference>
<keyword evidence="3" id="KW-1185">Reference proteome</keyword>
<dbReference type="STRING" id="310780.SAMN05216267_10141"/>
<evidence type="ECO:0000313" key="2">
    <source>
        <dbReference type="EMBL" id="SEO23619.1"/>
    </source>
</evidence>
<dbReference type="EMBL" id="FODD01000014">
    <property type="protein sequence ID" value="SEN96062.1"/>
    <property type="molecule type" value="Genomic_DNA"/>
</dbReference>
<feature type="non-terminal residue" evidence="2">
    <location>
        <position position="1"/>
    </location>
</feature>
<dbReference type="Proteomes" id="UP000181951">
    <property type="component" value="Unassembled WGS sequence"/>
</dbReference>
<name>A0A1H8N274_9ACTN</name>
<gene>
    <name evidence="1" type="ORF">SAMN05216267_10141</name>
    <name evidence="2" type="ORF">SAMN05216267_1020164</name>
</gene>